<evidence type="ECO:0000313" key="12">
    <source>
        <dbReference type="Proteomes" id="UP001302374"/>
    </source>
</evidence>
<dbReference type="Pfam" id="PF13620">
    <property type="entry name" value="CarboxypepD_reg"/>
    <property type="match status" value="1"/>
</dbReference>
<keyword evidence="5" id="KW-0472">Membrane</keyword>
<feature type="chain" id="PRO_5031290316" evidence="7">
    <location>
        <begin position="38"/>
        <end position="1108"/>
    </location>
</feature>
<keyword evidence="4" id="KW-0812">Transmembrane</keyword>
<keyword evidence="10" id="KW-0675">Receptor</keyword>
<keyword evidence="12" id="KW-1185">Reference proteome</keyword>
<dbReference type="InterPro" id="IPR039426">
    <property type="entry name" value="TonB-dep_rcpt-like"/>
</dbReference>
<dbReference type="GO" id="GO:0009279">
    <property type="term" value="C:cell outer membrane"/>
    <property type="evidence" value="ECO:0007669"/>
    <property type="project" value="UniProtKB-SubCell"/>
</dbReference>
<evidence type="ECO:0000256" key="2">
    <source>
        <dbReference type="ARBA" id="ARBA00022448"/>
    </source>
</evidence>
<organism evidence="9 11">
    <name type="scientific">Butyricimonas paravirosa</name>
    <dbReference type="NCBI Taxonomy" id="1472417"/>
    <lineage>
        <taxon>Bacteria</taxon>
        <taxon>Pseudomonadati</taxon>
        <taxon>Bacteroidota</taxon>
        <taxon>Bacteroidia</taxon>
        <taxon>Bacteroidales</taxon>
        <taxon>Odoribacteraceae</taxon>
        <taxon>Butyricimonas</taxon>
    </lineage>
</organism>
<dbReference type="Proteomes" id="UP001302374">
    <property type="component" value="Chromosome"/>
</dbReference>
<comment type="subcellular location">
    <subcellularLocation>
        <location evidence="1">Cell outer membrane</location>
        <topology evidence="1">Multi-pass membrane protein</topology>
    </subcellularLocation>
</comment>
<proteinExistence type="predicted"/>
<feature type="domain" description="TonB-dependent transporter Oar-like beta-barrel" evidence="8">
    <location>
        <begin position="247"/>
        <end position="309"/>
    </location>
</feature>
<evidence type="ECO:0000256" key="1">
    <source>
        <dbReference type="ARBA" id="ARBA00004571"/>
    </source>
</evidence>
<dbReference type="InterPro" id="IPR057601">
    <property type="entry name" value="Oar-like_b-barrel"/>
</dbReference>
<accession>A0A7X5YD95</accession>
<evidence type="ECO:0000313" key="10">
    <source>
        <dbReference type="EMBL" id="WOF14571.1"/>
    </source>
</evidence>
<gene>
    <name evidence="10" type="ORF">F1644_20955</name>
    <name evidence="9" type="ORF">GGR15_002594</name>
</gene>
<evidence type="ECO:0000256" key="6">
    <source>
        <dbReference type="ARBA" id="ARBA00023237"/>
    </source>
</evidence>
<dbReference type="InterPro" id="IPR036942">
    <property type="entry name" value="Beta-barrel_TonB_sf"/>
</dbReference>
<dbReference type="Pfam" id="PF25183">
    <property type="entry name" value="OMP_b-brl_4"/>
    <property type="match status" value="2"/>
</dbReference>
<dbReference type="InterPro" id="IPR008969">
    <property type="entry name" value="CarboxyPept-like_regulatory"/>
</dbReference>
<dbReference type="Proteomes" id="UP000576368">
    <property type="component" value="Unassembled WGS sequence"/>
</dbReference>
<keyword evidence="7" id="KW-0732">Signal</keyword>
<dbReference type="AlphaFoldDB" id="A0A7X5YD95"/>
<reference evidence="9 11" key="2">
    <citation type="submission" date="2020-03" db="EMBL/GenBank/DDBJ databases">
        <title>Genomic Encyclopedia of Type Strains, Phase IV (KMG-IV): sequencing the most valuable type-strain genomes for metagenomic binning, comparative biology and taxonomic classification.</title>
        <authorList>
            <person name="Goeker M."/>
        </authorList>
    </citation>
    <scope>NUCLEOTIDE SEQUENCE [LARGE SCALE GENOMIC DNA]</scope>
    <source>
        <strain evidence="9 11">DSM 105722</strain>
    </source>
</reference>
<evidence type="ECO:0000256" key="4">
    <source>
        <dbReference type="ARBA" id="ARBA00022692"/>
    </source>
</evidence>
<dbReference type="RefSeq" id="WP_147344503.1">
    <property type="nucleotide sequence ID" value="NZ_BMPA01000009.1"/>
</dbReference>
<evidence type="ECO:0000313" key="9">
    <source>
        <dbReference type="EMBL" id="NJC18964.1"/>
    </source>
</evidence>
<dbReference type="GeneID" id="86893822"/>
<name>A0A7X5YD95_9BACT</name>
<evidence type="ECO:0000256" key="3">
    <source>
        <dbReference type="ARBA" id="ARBA00022452"/>
    </source>
</evidence>
<dbReference type="PANTHER" id="PTHR30069:SF46">
    <property type="entry name" value="OAR PROTEIN"/>
    <property type="match status" value="1"/>
</dbReference>
<dbReference type="GO" id="GO:0044718">
    <property type="term" value="P:siderophore transmembrane transport"/>
    <property type="evidence" value="ECO:0007669"/>
    <property type="project" value="TreeGrafter"/>
</dbReference>
<evidence type="ECO:0000259" key="8">
    <source>
        <dbReference type="Pfam" id="PF25183"/>
    </source>
</evidence>
<keyword evidence="2" id="KW-0813">Transport</keyword>
<keyword evidence="6" id="KW-0998">Cell outer membrane</keyword>
<dbReference type="GO" id="GO:0015344">
    <property type="term" value="F:siderophore uptake transmembrane transporter activity"/>
    <property type="evidence" value="ECO:0007669"/>
    <property type="project" value="TreeGrafter"/>
</dbReference>
<dbReference type="Gene3D" id="2.40.170.20">
    <property type="entry name" value="TonB-dependent receptor, beta-barrel domain"/>
    <property type="match status" value="1"/>
</dbReference>
<keyword evidence="3" id="KW-1134">Transmembrane beta strand</keyword>
<evidence type="ECO:0000256" key="5">
    <source>
        <dbReference type="ARBA" id="ARBA00023136"/>
    </source>
</evidence>
<feature type="domain" description="TonB-dependent transporter Oar-like beta-barrel" evidence="8">
    <location>
        <begin position="364"/>
        <end position="904"/>
    </location>
</feature>
<dbReference type="SUPFAM" id="SSF49464">
    <property type="entry name" value="Carboxypeptidase regulatory domain-like"/>
    <property type="match status" value="1"/>
</dbReference>
<protein>
    <submittedName>
        <fullName evidence="10">TonB-dependent receptor</fullName>
    </submittedName>
</protein>
<feature type="signal peptide" evidence="7">
    <location>
        <begin position="1"/>
        <end position="37"/>
    </location>
</feature>
<dbReference type="SUPFAM" id="SSF56935">
    <property type="entry name" value="Porins"/>
    <property type="match status" value="1"/>
</dbReference>
<dbReference type="EMBL" id="CP043839">
    <property type="protein sequence ID" value="WOF14571.1"/>
    <property type="molecule type" value="Genomic_DNA"/>
</dbReference>
<sequence length="1108" mass="125997">MHYIVLFVQQVSITYKRIKKIATICLVFMAYLSTTQAQITTSSMNGYVSDGKNSLPGATVIATHLLSGSRYSTITNQQGYYQLQGMRTGGPYQIDISYVGFRPSTGKGIYLQLAIPYTYNTVLIPSTDLEEVVVKSTISKYSNGKTGASTHVGSAQIKLLPNVTRSLTDILKLTPYSNGNGFGGRDQRMNNFSVDGANFNYNMGLDGKVLPGGGSPISIDAVEETMINIATYDIRQTNFIGAAINIVTKSGTNDLKGSLYTYIKNEHLRGNNVDGYHLGEREKEARDIYGFTLGGPVIKNKIFFFINGEYEYSPFPIHKWKLSTDGQEDPVNHISRVTSKDMERFSNDLREMYEYNTGSWTNFNGQTTTCRLLMRADWNINDHQKFMIRYNYTTQKKDNNLVGAALGIKGTPVSRYSMSFRNSMWQDMNDVHSLTAELFSYLSKNITNQILVSFTFNNGNNRKCKGDFPTIDIMKPDDSGTNRAFMNAGYEQHAWNNGITERVWAITDNLSFQMGRHNFTTGMSFESQNLSNCYLRYGAGYYRYASYEDFINKAAPVAFALGYSLSKDKRAPAKVNYRQFSIYAQDDYQITQNLKFTYGIRVDIPIYANKRYENPSIAEYTFYDTKLSTAYWPESFPLFSPRIGFTYDLSGNNIIILRGGSGIFSGRFPMIFLSKMQEGSGMLKNTVSTQKNGDPLLAALAGGIRTREKILQDIAPLFPDRFPTEPGAVNNITTIDRHFKMPQVWKSSLAVDYQLPLPFPSLLTLEGTFIKDIHAIMQEDVNTIHADDPRMTRFIGPDNRYHYPGDTEKRYHEDITNAILMRNSGKGYSANFNITLNAHPWKDVEFMAAYTYSKSKTITSNKSNQVDNAWTQEPSVMGPNYQKLHTAQYLQTPHRVIAQFSYTRQYARLFSTSLSLFYTGEYAGNYSYLYDGDMNNDGIEYDLIYIPRTKEELHFADRQTGEITFTAEEQKEAFWTFINQDPYLKKHKGEYAEAYAANLPWYDRFNLRVVQDFKIQTGQHVNTIQFSVDIMNLGNLLHNSWGVTQTISACNNGKLLELKEVNETGEPVYTMCPIKKDGQDILPNKTFETNRSSENCWQLQIGIRYIFN</sequence>
<reference evidence="10 12" key="1">
    <citation type="submission" date="2019-09" db="EMBL/GenBank/DDBJ databases">
        <title>Butyricimonas paravirosa DSM 105722 (=214-4 = JCM 18677 = CCUG 65563).</title>
        <authorList>
            <person name="Le Roy T."/>
            <person name="Cani P.D."/>
        </authorList>
    </citation>
    <scope>NUCLEOTIDE SEQUENCE [LARGE SCALE GENOMIC DNA]</scope>
    <source>
        <strain evidence="10 12">DSM 105722</strain>
    </source>
</reference>
<dbReference type="PANTHER" id="PTHR30069">
    <property type="entry name" value="TONB-DEPENDENT OUTER MEMBRANE RECEPTOR"/>
    <property type="match status" value="1"/>
</dbReference>
<evidence type="ECO:0000313" key="11">
    <source>
        <dbReference type="Proteomes" id="UP000576368"/>
    </source>
</evidence>
<evidence type="ECO:0000256" key="7">
    <source>
        <dbReference type="SAM" id="SignalP"/>
    </source>
</evidence>
<dbReference type="EMBL" id="JAATLI010000009">
    <property type="protein sequence ID" value="NJC18964.1"/>
    <property type="molecule type" value="Genomic_DNA"/>
</dbReference>